<evidence type="ECO:0000313" key="6">
    <source>
        <dbReference type="EMBL" id="CAG8491676.1"/>
    </source>
</evidence>
<evidence type="ECO:0000256" key="2">
    <source>
        <dbReference type="ARBA" id="ARBA00023163"/>
    </source>
</evidence>
<dbReference type="SUPFAM" id="SSF47095">
    <property type="entry name" value="HMG-box"/>
    <property type="match status" value="1"/>
</dbReference>
<gene>
    <name evidence="6" type="ORF">AGERDE_LOCUS3785</name>
</gene>
<dbReference type="GO" id="GO:0030154">
    <property type="term" value="P:cell differentiation"/>
    <property type="evidence" value="ECO:0007669"/>
    <property type="project" value="TreeGrafter"/>
</dbReference>
<protein>
    <submittedName>
        <fullName evidence="6">12859_t:CDS:1</fullName>
    </submittedName>
</protein>
<evidence type="ECO:0000259" key="5">
    <source>
        <dbReference type="PROSITE" id="PS50118"/>
    </source>
</evidence>
<feature type="region of interest" description="Disordered" evidence="4">
    <location>
        <begin position="1"/>
        <end position="20"/>
    </location>
</feature>
<dbReference type="PANTHER" id="PTHR10270">
    <property type="entry name" value="SOX TRANSCRIPTION FACTOR"/>
    <property type="match status" value="1"/>
</dbReference>
<dbReference type="InterPro" id="IPR036910">
    <property type="entry name" value="HMG_box_dom_sf"/>
</dbReference>
<dbReference type="GO" id="GO:0001228">
    <property type="term" value="F:DNA-binding transcription activator activity, RNA polymerase II-specific"/>
    <property type="evidence" value="ECO:0007669"/>
    <property type="project" value="TreeGrafter"/>
</dbReference>
<dbReference type="GO" id="GO:0005634">
    <property type="term" value="C:nucleus"/>
    <property type="evidence" value="ECO:0007669"/>
    <property type="project" value="UniProtKB-UniRule"/>
</dbReference>
<keyword evidence="7" id="KW-1185">Reference proteome</keyword>
<evidence type="ECO:0000256" key="4">
    <source>
        <dbReference type="SAM" id="MobiDB-lite"/>
    </source>
</evidence>
<dbReference type="InterPro" id="IPR009071">
    <property type="entry name" value="HMG_box_dom"/>
</dbReference>
<dbReference type="PANTHER" id="PTHR10270:SF161">
    <property type="entry name" value="SEX-DETERMINING REGION Y PROTEIN"/>
    <property type="match status" value="1"/>
</dbReference>
<dbReference type="PROSITE" id="PS50118">
    <property type="entry name" value="HMG_BOX_2"/>
    <property type="match status" value="1"/>
</dbReference>
<feature type="domain" description="HMG box" evidence="5">
    <location>
        <begin position="67"/>
        <end position="144"/>
    </location>
</feature>
<evidence type="ECO:0000256" key="3">
    <source>
        <dbReference type="PROSITE-ProRule" id="PRU00267"/>
    </source>
</evidence>
<feature type="DNA-binding region" description="HMG box" evidence="3">
    <location>
        <begin position="67"/>
        <end position="144"/>
    </location>
</feature>
<accession>A0A9N8ZD47</accession>
<dbReference type="InterPro" id="IPR050140">
    <property type="entry name" value="SRY-related_HMG-box_TF-like"/>
</dbReference>
<dbReference type="AlphaFoldDB" id="A0A9N8ZD47"/>
<dbReference type="Proteomes" id="UP000789831">
    <property type="component" value="Unassembled WGS sequence"/>
</dbReference>
<dbReference type="EMBL" id="CAJVPL010000395">
    <property type="protein sequence ID" value="CAG8491676.1"/>
    <property type="molecule type" value="Genomic_DNA"/>
</dbReference>
<dbReference type="Gene3D" id="1.10.30.10">
    <property type="entry name" value="High mobility group box domain"/>
    <property type="match status" value="1"/>
</dbReference>
<sequence>MRVTNPPRSRRATSNSVRNNNSNSVAVYRDEINRIKQILPLFKVPYTLGQIFNSENQSPFLKPDGKIKRPPNCFMFFRQITNILIKNTEMSAVDKLFFKNLDQPLLSQILGALWNSFTLSEQSYYRELYGEVTKLHKSLHPDWKYKPKRSKAIFKVVKFDSHDQQEPQYQDQEISSAISEVTPQIEVTPQTEVTPTDIDLSTFYLFYGQQQPFQYVNFL</sequence>
<name>A0A9N8ZD47_9GLOM</name>
<dbReference type="SMART" id="SM00398">
    <property type="entry name" value="HMG"/>
    <property type="match status" value="1"/>
</dbReference>
<keyword evidence="3" id="KW-0539">Nucleus</keyword>
<keyword evidence="2" id="KW-0804">Transcription</keyword>
<evidence type="ECO:0000256" key="1">
    <source>
        <dbReference type="ARBA" id="ARBA00023125"/>
    </source>
</evidence>
<comment type="caution">
    <text evidence="6">The sequence shown here is derived from an EMBL/GenBank/DDBJ whole genome shotgun (WGS) entry which is preliminary data.</text>
</comment>
<dbReference type="GO" id="GO:0000978">
    <property type="term" value="F:RNA polymerase II cis-regulatory region sequence-specific DNA binding"/>
    <property type="evidence" value="ECO:0007669"/>
    <property type="project" value="TreeGrafter"/>
</dbReference>
<reference evidence="6" key="1">
    <citation type="submission" date="2021-06" db="EMBL/GenBank/DDBJ databases">
        <authorList>
            <person name="Kallberg Y."/>
            <person name="Tangrot J."/>
            <person name="Rosling A."/>
        </authorList>
    </citation>
    <scope>NUCLEOTIDE SEQUENCE</scope>
    <source>
        <strain evidence="6">MT106</strain>
    </source>
</reference>
<keyword evidence="1 3" id="KW-0238">DNA-binding</keyword>
<organism evidence="6 7">
    <name type="scientific">Ambispora gerdemannii</name>
    <dbReference type="NCBI Taxonomy" id="144530"/>
    <lineage>
        <taxon>Eukaryota</taxon>
        <taxon>Fungi</taxon>
        <taxon>Fungi incertae sedis</taxon>
        <taxon>Mucoromycota</taxon>
        <taxon>Glomeromycotina</taxon>
        <taxon>Glomeromycetes</taxon>
        <taxon>Archaeosporales</taxon>
        <taxon>Ambisporaceae</taxon>
        <taxon>Ambispora</taxon>
    </lineage>
</organism>
<evidence type="ECO:0000313" key="7">
    <source>
        <dbReference type="Proteomes" id="UP000789831"/>
    </source>
</evidence>
<dbReference type="OrthoDB" id="6247875at2759"/>
<proteinExistence type="predicted"/>